<reference evidence="5" key="1">
    <citation type="submission" date="2022-08" db="UniProtKB">
        <authorList>
            <consortium name="EnsemblMetazoa"/>
        </authorList>
    </citation>
    <scope>IDENTIFICATION</scope>
    <source>
        <strain evidence="5">Israel</strain>
    </source>
</reference>
<organism evidence="5 6">
    <name type="scientific">Phlebotomus papatasi</name>
    <name type="common">Sandfly</name>
    <dbReference type="NCBI Taxonomy" id="29031"/>
    <lineage>
        <taxon>Eukaryota</taxon>
        <taxon>Metazoa</taxon>
        <taxon>Ecdysozoa</taxon>
        <taxon>Arthropoda</taxon>
        <taxon>Hexapoda</taxon>
        <taxon>Insecta</taxon>
        <taxon>Pterygota</taxon>
        <taxon>Neoptera</taxon>
        <taxon>Endopterygota</taxon>
        <taxon>Diptera</taxon>
        <taxon>Nematocera</taxon>
        <taxon>Psychodoidea</taxon>
        <taxon>Psychodidae</taxon>
        <taxon>Phlebotomus</taxon>
        <taxon>Phlebotomus</taxon>
    </lineage>
</organism>
<dbReference type="InterPro" id="IPR002129">
    <property type="entry name" value="PyrdxlP-dep_de-COase"/>
</dbReference>
<dbReference type="GO" id="GO:0009449">
    <property type="term" value="P:gamma-aminobutyric acid biosynthetic process"/>
    <property type="evidence" value="ECO:0007669"/>
    <property type="project" value="TreeGrafter"/>
</dbReference>
<proteinExistence type="inferred from homology"/>
<dbReference type="VEuPathDB" id="VectorBase:PPAPM1_010345"/>
<evidence type="ECO:0000313" key="6">
    <source>
        <dbReference type="Proteomes" id="UP000092462"/>
    </source>
</evidence>
<dbReference type="SUPFAM" id="SSF53383">
    <property type="entry name" value="PLP-dependent transferases"/>
    <property type="match status" value="1"/>
</dbReference>
<comment type="similarity">
    <text evidence="2">Belongs to the group II decarboxylase family.</text>
</comment>
<name>A0A1B0DFY0_PHLPP</name>
<dbReference type="VEuPathDB" id="VectorBase:PPAI006941"/>
<dbReference type="AlphaFoldDB" id="A0A1B0DFY0"/>
<comment type="cofactor">
    <cofactor evidence="1">
        <name>pyridoxal 5'-phosphate</name>
        <dbReference type="ChEBI" id="CHEBI:597326"/>
    </cofactor>
</comment>
<dbReference type="PANTHER" id="PTHR45677">
    <property type="entry name" value="GLUTAMATE DECARBOXYLASE-RELATED"/>
    <property type="match status" value="1"/>
</dbReference>
<dbReference type="Pfam" id="PF00282">
    <property type="entry name" value="Pyridoxal_deC"/>
    <property type="match status" value="1"/>
</dbReference>
<keyword evidence="4" id="KW-0663">Pyridoxal phosphate</keyword>
<dbReference type="Gene3D" id="3.90.1150.170">
    <property type="match status" value="1"/>
</dbReference>
<evidence type="ECO:0000256" key="4">
    <source>
        <dbReference type="ARBA" id="ARBA00022898"/>
    </source>
</evidence>
<evidence type="ECO:0000256" key="3">
    <source>
        <dbReference type="ARBA" id="ARBA00022793"/>
    </source>
</evidence>
<dbReference type="EnsemblMetazoa" id="PPAI006941-RA">
    <property type="protein sequence ID" value="PPAI006941-PA"/>
    <property type="gene ID" value="PPAI006941"/>
</dbReference>
<dbReference type="EMBL" id="AJVK01059112">
    <property type="status" value="NOT_ANNOTATED_CDS"/>
    <property type="molecule type" value="Genomic_DNA"/>
</dbReference>
<evidence type="ECO:0000256" key="2">
    <source>
        <dbReference type="ARBA" id="ARBA00009533"/>
    </source>
</evidence>
<dbReference type="Proteomes" id="UP000092462">
    <property type="component" value="Unassembled WGS sequence"/>
</dbReference>
<evidence type="ECO:0000313" key="5">
    <source>
        <dbReference type="EnsemblMetazoa" id="PPAI006941-PA"/>
    </source>
</evidence>
<keyword evidence="3" id="KW-0456">Lyase</keyword>
<keyword evidence="3" id="KW-0210">Decarboxylase</keyword>
<accession>A0A1B0DFY0</accession>
<dbReference type="GO" id="GO:0030170">
    <property type="term" value="F:pyridoxal phosphate binding"/>
    <property type="evidence" value="ECO:0007669"/>
    <property type="project" value="InterPro"/>
</dbReference>
<dbReference type="PANTHER" id="PTHR45677:SF10">
    <property type="entry name" value="GLUTAMATE DECARBOXYLASE"/>
    <property type="match status" value="1"/>
</dbReference>
<keyword evidence="6" id="KW-1185">Reference proteome</keyword>
<evidence type="ECO:0008006" key="7">
    <source>
        <dbReference type="Google" id="ProtNLM"/>
    </source>
</evidence>
<dbReference type="GO" id="GO:0004351">
    <property type="term" value="F:glutamate decarboxylase activity"/>
    <property type="evidence" value="ECO:0007669"/>
    <property type="project" value="TreeGrafter"/>
</dbReference>
<dbReference type="InterPro" id="IPR015424">
    <property type="entry name" value="PyrdxlP-dep_Trfase"/>
</dbReference>
<dbReference type="GO" id="GO:0005737">
    <property type="term" value="C:cytoplasm"/>
    <property type="evidence" value="ECO:0007669"/>
    <property type="project" value="TreeGrafter"/>
</dbReference>
<evidence type="ECO:0000256" key="1">
    <source>
        <dbReference type="ARBA" id="ARBA00001933"/>
    </source>
</evidence>
<protein>
    <recommendedName>
        <fullName evidence="7">Glutamate decarboxylase</fullName>
    </recommendedName>
</protein>
<sequence length="188" mass="22087">MSCNQMSAEYLFMTDKLYDLSYDTGDKVIQCGRHNDIFKLWLQWRAKGTEGFADHMDHLMDLAQYQVKKIKQNPDKFYLIMEPECVNVSFWYIPKRLREGTCTVNQMPLEHLRKHKMINGQNSKCGRISPQICPIIKARMMQTGTMMVGYQPDDRRPNFFRSIISSAAVTEKDVDFMLEEFDRLGHDL</sequence>